<reference evidence="2 3" key="1">
    <citation type="submission" date="2016-07" db="EMBL/GenBank/DDBJ databases">
        <title>Complete genome sequence of the Lentzea guizhouensis DHS C013.</title>
        <authorList>
            <person name="Cao C."/>
        </authorList>
    </citation>
    <scope>NUCLEOTIDE SEQUENCE [LARGE SCALE GENOMIC DNA]</scope>
    <source>
        <strain evidence="2 3">DHS C013</strain>
    </source>
</reference>
<dbReference type="KEGG" id="led:BBK82_42660"/>
<sequence>MSRPRDVRERWDRVGGREFRSLRAGQRHDDPRDVVLVPGLGALSYLVDTLAACGASARAHLLDVPGFGHRGARVCPAGVGAVAEAVCGWVDEVVGGPVVLVGHSTGAQAALHVAVARPDLVRSLVLLGPTFPPEQRGVTGLLGPFVRNFLHEPPTLVPATVPDYLRGGPREIARFIRSAQRDEPEQLITEVRCPVLLARGEHDAFAPQPWVDRLAAAARVGRSEVVGGAHTFPFRRGAVTARLVATLMQDSGTR</sequence>
<dbReference type="SUPFAM" id="SSF53474">
    <property type="entry name" value="alpha/beta-Hydrolases"/>
    <property type="match status" value="1"/>
</dbReference>
<dbReference type="Pfam" id="PF12697">
    <property type="entry name" value="Abhydrolase_6"/>
    <property type="match status" value="1"/>
</dbReference>
<dbReference type="RefSeq" id="WP_065919998.1">
    <property type="nucleotide sequence ID" value="NZ_CP016793.1"/>
</dbReference>
<name>A0A1B2HVC8_9PSEU</name>
<dbReference type="STRING" id="1586287.BBK82_42660"/>
<dbReference type="PRINTS" id="PR00111">
    <property type="entry name" value="ABHYDROLASE"/>
</dbReference>
<feature type="domain" description="AB hydrolase-1" evidence="1">
    <location>
        <begin position="34"/>
        <end position="242"/>
    </location>
</feature>
<accession>A0A1B2HVC8</accession>
<evidence type="ECO:0000313" key="3">
    <source>
        <dbReference type="Proteomes" id="UP000093053"/>
    </source>
</evidence>
<evidence type="ECO:0000259" key="1">
    <source>
        <dbReference type="Pfam" id="PF12697"/>
    </source>
</evidence>
<gene>
    <name evidence="2" type="ORF">BBK82_42660</name>
</gene>
<dbReference type="EMBL" id="CP016793">
    <property type="protein sequence ID" value="ANZ41663.1"/>
    <property type="molecule type" value="Genomic_DNA"/>
</dbReference>
<organism evidence="2 3">
    <name type="scientific">Lentzea guizhouensis</name>
    <dbReference type="NCBI Taxonomy" id="1586287"/>
    <lineage>
        <taxon>Bacteria</taxon>
        <taxon>Bacillati</taxon>
        <taxon>Actinomycetota</taxon>
        <taxon>Actinomycetes</taxon>
        <taxon>Pseudonocardiales</taxon>
        <taxon>Pseudonocardiaceae</taxon>
        <taxon>Lentzea</taxon>
    </lineage>
</organism>
<dbReference type="AlphaFoldDB" id="A0A1B2HVC8"/>
<dbReference type="GO" id="GO:0003824">
    <property type="term" value="F:catalytic activity"/>
    <property type="evidence" value="ECO:0007669"/>
    <property type="project" value="UniProtKB-ARBA"/>
</dbReference>
<keyword evidence="3" id="KW-1185">Reference proteome</keyword>
<dbReference type="InterPro" id="IPR000073">
    <property type="entry name" value="AB_hydrolase_1"/>
</dbReference>
<dbReference type="InterPro" id="IPR029058">
    <property type="entry name" value="AB_hydrolase_fold"/>
</dbReference>
<dbReference type="PANTHER" id="PTHR46438:SF2">
    <property type="entry name" value="ALPHA_BETA-HYDROLASES SUPERFAMILY PROTEIN"/>
    <property type="match status" value="1"/>
</dbReference>
<proteinExistence type="predicted"/>
<dbReference type="PANTHER" id="PTHR46438">
    <property type="entry name" value="ALPHA/BETA-HYDROLASES SUPERFAMILY PROTEIN"/>
    <property type="match status" value="1"/>
</dbReference>
<protein>
    <recommendedName>
        <fullName evidence="1">AB hydrolase-1 domain-containing protein</fullName>
    </recommendedName>
</protein>
<dbReference type="Proteomes" id="UP000093053">
    <property type="component" value="Chromosome"/>
</dbReference>
<dbReference type="Gene3D" id="3.40.50.1820">
    <property type="entry name" value="alpha/beta hydrolase"/>
    <property type="match status" value="1"/>
</dbReference>
<evidence type="ECO:0000313" key="2">
    <source>
        <dbReference type="EMBL" id="ANZ41663.1"/>
    </source>
</evidence>